<organism evidence="4 5">
    <name type="scientific">Cetobacterium somerae ATCC BAA-474</name>
    <dbReference type="NCBI Taxonomy" id="1319815"/>
    <lineage>
        <taxon>Bacteria</taxon>
        <taxon>Fusobacteriati</taxon>
        <taxon>Fusobacteriota</taxon>
        <taxon>Fusobacteriia</taxon>
        <taxon>Fusobacteriales</taxon>
        <taxon>Fusobacteriaceae</taxon>
        <taxon>Cetobacterium</taxon>
    </lineage>
</organism>
<keyword evidence="5" id="KW-1185">Reference proteome</keyword>
<dbReference type="AlphaFoldDB" id="U7V7G8"/>
<dbReference type="Proteomes" id="UP000017081">
    <property type="component" value="Unassembled WGS sequence"/>
</dbReference>
<evidence type="ECO:0000313" key="4">
    <source>
        <dbReference type="EMBL" id="ERT66693.1"/>
    </source>
</evidence>
<sequence>MKIKPIGKRVLVKTINLEEKTSTGIILIQNNEEKNYRIGEIISLSTDSEVNSLFSINDKVIFSKKSGVKINDSSKEQILLNLEEIFGIIEE</sequence>
<keyword evidence="2 3" id="KW-0143">Chaperone</keyword>
<evidence type="ECO:0000256" key="3">
    <source>
        <dbReference type="RuleBase" id="RU000535"/>
    </source>
</evidence>
<protein>
    <recommendedName>
        <fullName evidence="3">10 kDa chaperonin</fullName>
    </recommendedName>
</protein>
<dbReference type="PRINTS" id="PR00297">
    <property type="entry name" value="CHAPERONIN10"/>
</dbReference>
<dbReference type="InterPro" id="IPR020818">
    <property type="entry name" value="Chaperonin_GroES"/>
</dbReference>
<comment type="similarity">
    <text evidence="1 3">Belongs to the GroES chaperonin family.</text>
</comment>
<dbReference type="EMBL" id="AXZF01000140">
    <property type="protein sequence ID" value="ERT66693.1"/>
    <property type="molecule type" value="Genomic_DNA"/>
</dbReference>
<evidence type="ECO:0000256" key="2">
    <source>
        <dbReference type="ARBA" id="ARBA00023186"/>
    </source>
</evidence>
<reference evidence="4 5" key="1">
    <citation type="submission" date="2013-08" db="EMBL/GenBank/DDBJ databases">
        <authorList>
            <person name="Weinstock G."/>
            <person name="Sodergren E."/>
            <person name="Wylie T."/>
            <person name="Fulton L."/>
            <person name="Fulton R."/>
            <person name="Fronick C."/>
            <person name="O'Laughlin M."/>
            <person name="Godfrey J."/>
            <person name="Miner T."/>
            <person name="Herter B."/>
            <person name="Appelbaum E."/>
            <person name="Cordes M."/>
            <person name="Lek S."/>
            <person name="Wollam A."/>
            <person name="Pepin K.H."/>
            <person name="Palsikar V.B."/>
            <person name="Mitreva M."/>
            <person name="Wilson R.K."/>
        </authorList>
    </citation>
    <scope>NUCLEOTIDE SEQUENCE [LARGE SCALE GENOMIC DNA]</scope>
    <source>
        <strain evidence="4 5">ATCC BAA-474</strain>
    </source>
</reference>
<gene>
    <name evidence="4" type="ORF">HMPREF0202_02593</name>
</gene>
<comment type="caution">
    <text evidence="4">The sequence shown here is derived from an EMBL/GenBank/DDBJ whole genome shotgun (WGS) entry which is preliminary data.</text>
</comment>
<dbReference type="InterPro" id="IPR037124">
    <property type="entry name" value="Chaperonin_GroES_sf"/>
</dbReference>
<dbReference type="HOGENOM" id="CLU_132825_2_3_0"/>
<dbReference type="Gene3D" id="2.30.33.40">
    <property type="entry name" value="GroES chaperonin"/>
    <property type="match status" value="1"/>
</dbReference>
<dbReference type="GO" id="GO:0005524">
    <property type="term" value="F:ATP binding"/>
    <property type="evidence" value="ECO:0007669"/>
    <property type="project" value="InterPro"/>
</dbReference>
<evidence type="ECO:0000256" key="1">
    <source>
        <dbReference type="ARBA" id="ARBA00006975"/>
    </source>
</evidence>
<dbReference type="eggNOG" id="COG0234">
    <property type="taxonomic scope" value="Bacteria"/>
</dbReference>
<dbReference type="SMART" id="SM00883">
    <property type="entry name" value="Cpn10"/>
    <property type="match status" value="1"/>
</dbReference>
<accession>U7V7G8</accession>
<dbReference type="CDD" id="cd00320">
    <property type="entry name" value="cpn10"/>
    <property type="match status" value="1"/>
</dbReference>
<dbReference type="InterPro" id="IPR011032">
    <property type="entry name" value="GroES-like_sf"/>
</dbReference>
<dbReference type="GO" id="GO:0044183">
    <property type="term" value="F:protein folding chaperone"/>
    <property type="evidence" value="ECO:0007669"/>
    <property type="project" value="InterPro"/>
</dbReference>
<dbReference type="RefSeq" id="WP_023052122.1">
    <property type="nucleotide sequence ID" value="NZ_CP173065.2"/>
</dbReference>
<comment type="subunit">
    <text evidence="3">Heptamer of 7 subunits arranged in a ring.</text>
</comment>
<evidence type="ECO:0000313" key="5">
    <source>
        <dbReference type="Proteomes" id="UP000017081"/>
    </source>
</evidence>
<dbReference type="STRING" id="1319815.HMPREF0202_02593"/>
<dbReference type="Pfam" id="PF00166">
    <property type="entry name" value="Cpn10"/>
    <property type="match status" value="1"/>
</dbReference>
<name>U7V7G8_9FUSO</name>
<proteinExistence type="inferred from homology"/>
<dbReference type="SUPFAM" id="SSF50129">
    <property type="entry name" value="GroES-like"/>
    <property type="match status" value="1"/>
</dbReference>
<comment type="function">
    <text evidence="3">Together with the chaperonin GroEL, plays an essential role in assisting protein folding. The GroEL-GroES system forms a nano-cage that allows encapsulation of the non-native substrate proteins and provides a physical environment optimized to promote and accelerate protein folding. GroES binds to the apical surface of the GroEL ring, thereby capping the opening of the GroEL channel.</text>
</comment>